<dbReference type="SUPFAM" id="SSF48452">
    <property type="entry name" value="TPR-like"/>
    <property type="match status" value="1"/>
</dbReference>
<dbReference type="Proteomes" id="UP000576082">
    <property type="component" value="Unassembled WGS sequence"/>
</dbReference>
<organism evidence="9 10">
    <name type="scientific">Flammeovirga aprica JL-4</name>
    <dbReference type="NCBI Taxonomy" id="694437"/>
    <lineage>
        <taxon>Bacteria</taxon>
        <taxon>Pseudomonadati</taxon>
        <taxon>Bacteroidota</taxon>
        <taxon>Cytophagia</taxon>
        <taxon>Cytophagales</taxon>
        <taxon>Flammeovirgaceae</taxon>
        <taxon>Flammeovirga</taxon>
    </lineage>
</organism>
<evidence type="ECO:0000313" key="10">
    <source>
        <dbReference type="Proteomes" id="UP000576082"/>
    </source>
</evidence>
<feature type="chain" id="PRO_5031565867" evidence="6">
    <location>
        <begin position="25"/>
        <end position="518"/>
    </location>
</feature>
<comment type="subcellular location">
    <subcellularLocation>
        <location evidence="1">Cell outer membrane</location>
    </subcellularLocation>
</comment>
<feature type="domain" description="SusD-like N-terminal" evidence="8">
    <location>
        <begin position="25"/>
        <end position="226"/>
    </location>
</feature>
<dbReference type="InterPro" id="IPR012944">
    <property type="entry name" value="SusD_RagB_dom"/>
</dbReference>
<name>A0A7X9RTQ4_9BACT</name>
<sequence length="518" mass="57648">MKFNKFKKVLTVLGAAAVLSSCSAKFLEVEPYGKSKSEDYYQTEDEVELALVAAYDMLSSDQLQGWSSCYVIKNLPSDDVNCGGGNSSDQPQYQELDDFNWHPENAGIRSYYHINYFGVYRANLIISSAPEDGSDLMKRMIAEAKFLRAFYYFELVTAFGDVPLWLVPPVELQEGKARTPKAEVYAQIEKDLLEAAEVLPDKSTFAGTGDAFRANKQAANGLLGKVRVYKGDYAGAITPLEAVIQTEGSEVGLEDDFESLTLQTTEFGIESLFEASFISNGDTWGTTEWNRNAHDNRHIQLSGPRELNEIEGAVPEKEGKLRSGWGFLPPTQVLFNAFEATDGRRDGTVLNAEGLEKYYGQEFVDGWDTEGLVRTKYTSFESETSTEGGANAELNYTTNWRLLRYADVLLLAAEAYYNQGREADARAMLNKLRQRAGGLINYDATVSGQALFDAIVKERRVELAYEGSRFWDLVRWGLANQELSGRGFVAGKHELFPIPLAEIVGNPGINQEDQNPGY</sequence>
<comment type="caution">
    <text evidence="9">The sequence shown here is derived from an EMBL/GenBank/DDBJ whole genome shotgun (WGS) entry which is preliminary data.</text>
</comment>
<dbReference type="InterPro" id="IPR011990">
    <property type="entry name" value="TPR-like_helical_dom_sf"/>
</dbReference>
<keyword evidence="3 6" id="KW-0732">Signal</keyword>
<gene>
    <name evidence="9" type="ORF">HHU12_05960</name>
</gene>
<accession>A0A7X9RTQ4</accession>
<evidence type="ECO:0000256" key="1">
    <source>
        <dbReference type="ARBA" id="ARBA00004442"/>
    </source>
</evidence>
<dbReference type="Gene3D" id="1.25.40.390">
    <property type="match status" value="1"/>
</dbReference>
<dbReference type="Pfam" id="PF07980">
    <property type="entry name" value="SusD_RagB"/>
    <property type="match status" value="1"/>
</dbReference>
<evidence type="ECO:0000313" key="9">
    <source>
        <dbReference type="EMBL" id="NME67502.1"/>
    </source>
</evidence>
<keyword evidence="4" id="KW-0472">Membrane</keyword>
<dbReference type="Pfam" id="PF14322">
    <property type="entry name" value="SusD-like_3"/>
    <property type="match status" value="1"/>
</dbReference>
<comment type="similarity">
    <text evidence="2">Belongs to the SusD family.</text>
</comment>
<dbReference type="CDD" id="cd08977">
    <property type="entry name" value="SusD"/>
    <property type="match status" value="1"/>
</dbReference>
<dbReference type="EMBL" id="JABANE010000011">
    <property type="protein sequence ID" value="NME67502.1"/>
    <property type="molecule type" value="Genomic_DNA"/>
</dbReference>
<feature type="domain" description="RagB/SusD" evidence="7">
    <location>
        <begin position="357"/>
        <end position="484"/>
    </location>
</feature>
<evidence type="ECO:0000256" key="4">
    <source>
        <dbReference type="ARBA" id="ARBA00023136"/>
    </source>
</evidence>
<dbReference type="RefSeq" id="WP_169655837.1">
    <property type="nucleotide sequence ID" value="NZ_JABANE010000011.1"/>
</dbReference>
<feature type="signal peptide" evidence="6">
    <location>
        <begin position="1"/>
        <end position="24"/>
    </location>
</feature>
<keyword evidence="5" id="KW-0998">Cell outer membrane</keyword>
<evidence type="ECO:0000256" key="5">
    <source>
        <dbReference type="ARBA" id="ARBA00023237"/>
    </source>
</evidence>
<reference evidence="9 10" key="1">
    <citation type="submission" date="2020-04" db="EMBL/GenBank/DDBJ databases">
        <title>Flammeovirga sp. SR4, a novel species isolated from seawater.</title>
        <authorList>
            <person name="Wang X."/>
        </authorList>
    </citation>
    <scope>NUCLEOTIDE SEQUENCE [LARGE SCALE GENOMIC DNA]</scope>
    <source>
        <strain evidence="9 10">ATCC 23126</strain>
    </source>
</reference>
<protein>
    <submittedName>
        <fullName evidence="9">RagB/SusD family nutrient uptake outer membrane protein</fullName>
    </submittedName>
</protein>
<keyword evidence="10" id="KW-1185">Reference proteome</keyword>
<evidence type="ECO:0000259" key="7">
    <source>
        <dbReference type="Pfam" id="PF07980"/>
    </source>
</evidence>
<evidence type="ECO:0000256" key="2">
    <source>
        <dbReference type="ARBA" id="ARBA00006275"/>
    </source>
</evidence>
<evidence type="ECO:0000256" key="6">
    <source>
        <dbReference type="SAM" id="SignalP"/>
    </source>
</evidence>
<dbReference type="InterPro" id="IPR033985">
    <property type="entry name" value="SusD-like_N"/>
</dbReference>
<dbReference type="GO" id="GO:0009279">
    <property type="term" value="C:cell outer membrane"/>
    <property type="evidence" value="ECO:0007669"/>
    <property type="project" value="UniProtKB-SubCell"/>
</dbReference>
<proteinExistence type="inferred from homology"/>
<evidence type="ECO:0000256" key="3">
    <source>
        <dbReference type="ARBA" id="ARBA00022729"/>
    </source>
</evidence>
<evidence type="ECO:0000259" key="8">
    <source>
        <dbReference type="Pfam" id="PF14322"/>
    </source>
</evidence>
<dbReference type="PROSITE" id="PS51257">
    <property type="entry name" value="PROKAR_LIPOPROTEIN"/>
    <property type="match status" value="1"/>
</dbReference>
<dbReference type="AlphaFoldDB" id="A0A7X9RTQ4"/>